<evidence type="ECO:0000313" key="3">
    <source>
        <dbReference type="Proteomes" id="UP001141327"/>
    </source>
</evidence>
<keyword evidence="3" id="KW-1185">Reference proteome</keyword>
<accession>A0ABQ8UWX8</accession>
<dbReference type="PANTHER" id="PTHR10648">
    <property type="entry name" value="SERINE/THREONINE-PROTEIN PHOSPHATASE PP2A 65 KDA REGULATORY SUBUNIT"/>
    <property type="match status" value="1"/>
</dbReference>
<organism evidence="2 3">
    <name type="scientific">Paratrimastix pyriformis</name>
    <dbReference type="NCBI Taxonomy" id="342808"/>
    <lineage>
        <taxon>Eukaryota</taxon>
        <taxon>Metamonada</taxon>
        <taxon>Preaxostyla</taxon>
        <taxon>Paratrimastigidae</taxon>
        <taxon>Paratrimastix</taxon>
    </lineage>
</organism>
<keyword evidence="1" id="KW-0677">Repeat</keyword>
<evidence type="ECO:0000313" key="2">
    <source>
        <dbReference type="EMBL" id="KAJ4462257.1"/>
    </source>
</evidence>
<dbReference type="EMBL" id="JAPMOS010000003">
    <property type="protein sequence ID" value="KAJ4462257.1"/>
    <property type="molecule type" value="Genomic_DNA"/>
</dbReference>
<comment type="caution">
    <text evidence="2">The sequence shown here is derived from an EMBL/GenBank/DDBJ whole genome shotgun (WGS) entry which is preliminary data.</text>
</comment>
<dbReference type="PANTHER" id="PTHR10648:SF1">
    <property type="entry name" value="SERINE_THREONINE-PROTEIN PHOSPHATASE 4 REGULATORY SUBUNIT 1"/>
    <property type="match status" value="1"/>
</dbReference>
<gene>
    <name evidence="2" type="ORF">PAPYR_843</name>
</gene>
<name>A0ABQ8UWX8_9EUKA</name>
<dbReference type="InterPro" id="IPR016024">
    <property type="entry name" value="ARM-type_fold"/>
</dbReference>
<proteinExistence type="predicted"/>
<dbReference type="InterPro" id="IPR051023">
    <property type="entry name" value="PP2A_Regulatory_Subunit_A"/>
</dbReference>
<reference evidence="2" key="1">
    <citation type="journal article" date="2022" name="bioRxiv">
        <title>Genomics of Preaxostyla Flagellates Illuminates Evolutionary Transitions and the Path Towards Mitochondrial Loss.</title>
        <authorList>
            <person name="Novak L.V.F."/>
            <person name="Treitli S.C."/>
            <person name="Pyrih J."/>
            <person name="Halakuc P."/>
            <person name="Pipaliya S.V."/>
            <person name="Vacek V."/>
            <person name="Brzon O."/>
            <person name="Soukal P."/>
            <person name="Eme L."/>
            <person name="Dacks J.B."/>
            <person name="Karnkowska A."/>
            <person name="Elias M."/>
            <person name="Hampl V."/>
        </authorList>
    </citation>
    <scope>NUCLEOTIDE SEQUENCE</scope>
    <source>
        <strain evidence="2">RCP-MX</strain>
    </source>
</reference>
<dbReference type="SUPFAM" id="SSF48371">
    <property type="entry name" value="ARM repeat"/>
    <property type="match status" value="1"/>
</dbReference>
<evidence type="ECO:0000256" key="1">
    <source>
        <dbReference type="ARBA" id="ARBA00022737"/>
    </source>
</evidence>
<dbReference type="InterPro" id="IPR011989">
    <property type="entry name" value="ARM-like"/>
</dbReference>
<dbReference type="Proteomes" id="UP001141327">
    <property type="component" value="Unassembled WGS sequence"/>
</dbReference>
<dbReference type="Gene3D" id="1.25.10.10">
    <property type="entry name" value="Leucine-rich Repeat Variant"/>
    <property type="match status" value="1"/>
</dbReference>
<sequence length="305" mass="33327">MGLQMSEMMPPAARSATMLQLFEAFAEDPSRWVRIAAYQELGSLIATMQGLPGPSTELVPARIVRHYVSMAEDSVKSANGEFPVYCAFNFPAVLLAIGSARWSELGPTYHCLVNSPPAIPGRPSPAIRLGLTQWRVRRTLAFSLHEVARLLGPALTEAELVPTFDLFLKDLDEVRIGAITHMAEFLSLLPAAHRLTYLRMLPQVMHETEGWRFRRTVAKQLIGFCGRGLFPADVLLEHLVPLALQLCCDQVAAVRAVAHLGKPVGLTKSRTSCPSARLVPLPEWPGGHPPVGIDRPLGAFLAASD</sequence>
<protein>
    <submittedName>
        <fullName evidence="2">Uncharacterized protein</fullName>
    </submittedName>
</protein>